<evidence type="ECO:0000256" key="7">
    <source>
        <dbReference type="ARBA" id="ARBA00022723"/>
    </source>
</evidence>
<dbReference type="Proteomes" id="UP001552299">
    <property type="component" value="Unassembled WGS sequence"/>
</dbReference>
<evidence type="ECO:0000313" key="18">
    <source>
        <dbReference type="Proteomes" id="UP001552299"/>
    </source>
</evidence>
<keyword evidence="8 14" id="KW-0863">Zinc-finger</keyword>
<dbReference type="InterPro" id="IPR013083">
    <property type="entry name" value="Znf_RING/FYVE/PHD"/>
</dbReference>
<dbReference type="AlphaFoldDB" id="A0ABD0UGY9"/>
<evidence type="ECO:0000256" key="5">
    <source>
        <dbReference type="ARBA" id="ARBA00022679"/>
    </source>
</evidence>
<evidence type="ECO:0000313" key="17">
    <source>
        <dbReference type="EMBL" id="KAL0911933.1"/>
    </source>
</evidence>
<organism evidence="17 18">
    <name type="scientific">Dendrobium thyrsiflorum</name>
    <name type="common">Pinecone-like raceme dendrobium</name>
    <name type="synonym">Orchid</name>
    <dbReference type="NCBI Taxonomy" id="117978"/>
    <lineage>
        <taxon>Eukaryota</taxon>
        <taxon>Viridiplantae</taxon>
        <taxon>Streptophyta</taxon>
        <taxon>Embryophyta</taxon>
        <taxon>Tracheophyta</taxon>
        <taxon>Spermatophyta</taxon>
        <taxon>Magnoliopsida</taxon>
        <taxon>Liliopsida</taxon>
        <taxon>Asparagales</taxon>
        <taxon>Orchidaceae</taxon>
        <taxon>Epidendroideae</taxon>
        <taxon>Malaxideae</taxon>
        <taxon>Dendrobiinae</taxon>
        <taxon>Dendrobium</taxon>
    </lineage>
</organism>
<dbReference type="CDD" id="cd16461">
    <property type="entry name" value="RING-H2_EL5-like"/>
    <property type="match status" value="1"/>
</dbReference>
<dbReference type="InterPro" id="IPR053238">
    <property type="entry name" value="RING-H2_zinc_finger"/>
</dbReference>
<keyword evidence="10" id="KW-0862">Zinc</keyword>
<evidence type="ECO:0000256" key="1">
    <source>
        <dbReference type="ARBA" id="ARBA00000900"/>
    </source>
</evidence>
<keyword evidence="9" id="KW-0833">Ubl conjugation pathway</keyword>
<evidence type="ECO:0000256" key="12">
    <source>
        <dbReference type="ARBA" id="ARBA00023136"/>
    </source>
</evidence>
<comment type="similarity">
    <text evidence="13">Belongs to the RING-type zinc finger family. ATL subfamily.</text>
</comment>
<keyword evidence="6 15" id="KW-0812">Transmembrane</keyword>
<dbReference type="PROSITE" id="PS50089">
    <property type="entry name" value="ZF_RING_2"/>
    <property type="match status" value="1"/>
</dbReference>
<feature type="domain" description="RING-type" evidence="16">
    <location>
        <begin position="179"/>
        <end position="221"/>
    </location>
</feature>
<sequence length="415" mass="44828">MLQFFPRHVSSATTQRLPNPYIHCRASSCLGISLTNQVLMAATVHRPISPPRGIPTKSTILITAFMFLLTLQPAAAQQAPARSAANGDNPYNTSVSPALAILVVAIVSAFFLLGFFSIYLRRCSGDNSAITPAILGGLGGGRSRRGTQRGLDQSLLETFPTMVYSSVKGQKLGKESLECAVCLCEFEDDDILRLLPRCSHVYHRDCVDVWLTTHVTCPVCRSNLAVSDEEPQPETADTVAISVEGEEVVNGEDQHPDLADLVQIGSQRRQARSGSVKRIPMSSRSTGDWAAVVAASSGESGDRFRLRLPEDVRREILAAGQLRRSASFAVFTGRGEGSSRRGYRERIGRGWRSLRIGRSGRWPLLGRSFSARTVAEGSVSGTVKGGMVVPVKEPNGDRGKTEDDAVISSAAFNLV</sequence>
<evidence type="ECO:0000256" key="10">
    <source>
        <dbReference type="ARBA" id="ARBA00022833"/>
    </source>
</evidence>
<dbReference type="Pfam" id="PF13639">
    <property type="entry name" value="zf-RING_2"/>
    <property type="match status" value="1"/>
</dbReference>
<comment type="catalytic activity">
    <reaction evidence="1">
        <text>S-ubiquitinyl-[E2 ubiquitin-conjugating enzyme]-L-cysteine + [acceptor protein]-L-lysine = [E2 ubiquitin-conjugating enzyme]-L-cysteine + N(6)-ubiquitinyl-[acceptor protein]-L-lysine.</text>
        <dbReference type="EC" id="2.3.2.27"/>
    </reaction>
</comment>
<protein>
    <recommendedName>
        <fullName evidence="4">RING-type E3 ubiquitin transferase</fullName>
        <ecNumber evidence="4">2.3.2.27</ecNumber>
    </recommendedName>
</protein>
<reference evidence="17 18" key="1">
    <citation type="journal article" date="2024" name="Plant Biotechnol. J.">
        <title>Dendrobium thyrsiflorum genome and its molecular insights into genes involved in important horticultural traits.</title>
        <authorList>
            <person name="Chen B."/>
            <person name="Wang J.Y."/>
            <person name="Zheng P.J."/>
            <person name="Li K.L."/>
            <person name="Liang Y.M."/>
            <person name="Chen X.F."/>
            <person name="Zhang C."/>
            <person name="Zhao X."/>
            <person name="He X."/>
            <person name="Zhang G.Q."/>
            <person name="Liu Z.J."/>
            <person name="Xu Q."/>
        </authorList>
    </citation>
    <scope>NUCLEOTIDE SEQUENCE [LARGE SCALE GENOMIC DNA]</scope>
    <source>
        <strain evidence="17">GZMU011</strain>
    </source>
</reference>
<evidence type="ECO:0000256" key="4">
    <source>
        <dbReference type="ARBA" id="ARBA00012483"/>
    </source>
</evidence>
<accession>A0ABD0UGY9</accession>
<keyword evidence="5" id="KW-0808">Transferase</keyword>
<dbReference type="GO" id="GO:0008270">
    <property type="term" value="F:zinc ion binding"/>
    <property type="evidence" value="ECO:0007669"/>
    <property type="project" value="UniProtKB-KW"/>
</dbReference>
<keyword evidence="18" id="KW-1185">Reference proteome</keyword>
<gene>
    <name evidence="17" type="ORF">M5K25_017871</name>
</gene>
<proteinExistence type="inferred from homology"/>
<keyword evidence="11 15" id="KW-1133">Transmembrane helix</keyword>
<keyword evidence="12 15" id="KW-0472">Membrane</keyword>
<dbReference type="PANTHER" id="PTHR14155">
    <property type="entry name" value="RING FINGER DOMAIN-CONTAINING"/>
    <property type="match status" value="1"/>
</dbReference>
<comment type="caution">
    <text evidence="17">The sequence shown here is derived from an EMBL/GenBank/DDBJ whole genome shotgun (WGS) entry which is preliminary data.</text>
</comment>
<feature type="transmembrane region" description="Helical" evidence="15">
    <location>
        <begin position="95"/>
        <end position="120"/>
    </location>
</feature>
<dbReference type="GO" id="GO:0061630">
    <property type="term" value="F:ubiquitin protein ligase activity"/>
    <property type="evidence" value="ECO:0007669"/>
    <property type="project" value="UniProtKB-EC"/>
</dbReference>
<dbReference type="Gene3D" id="3.30.40.10">
    <property type="entry name" value="Zinc/RING finger domain, C3HC4 (zinc finger)"/>
    <property type="match status" value="1"/>
</dbReference>
<comment type="subcellular location">
    <subcellularLocation>
        <location evidence="2">Membrane</location>
        <topology evidence="2">Single-pass membrane protein</topology>
    </subcellularLocation>
</comment>
<comment type="pathway">
    <text evidence="3">Protein modification; protein ubiquitination.</text>
</comment>
<evidence type="ECO:0000256" key="14">
    <source>
        <dbReference type="PROSITE-ProRule" id="PRU00175"/>
    </source>
</evidence>
<dbReference type="InterPro" id="IPR001841">
    <property type="entry name" value="Znf_RING"/>
</dbReference>
<dbReference type="PANTHER" id="PTHR14155:SF263">
    <property type="entry name" value="E3 UBIQUITIN-PROTEIN LIGASE ATL6"/>
    <property type="match status" value="1"/>
</dbReference>
<dbReference type="GO" id="GO:0016020">
    <property type="term" value="C:membrane"/>
    <property type="evidence" value="ECO:0007669"/>
    <property type="project" value="UniProtKB-SubCell"/>
</dbReference>
<evidence type="ECO:0000256" key="13">
    <source>
        <dbReference type="ARBA" id="ARBA00024209"/>
    </source>
</evidence>
<dbReference type="EC" id="2.3.2.27" evidence="4"/>
<evidence type="ECO:0000259" key="16">
    <source>
        <dbReference type="PROSITE" id="PS50089"/>
    </source>
</evidence>
<evidence type="ECO:0000256" key="8">
    <source>
        <dbReference type="ARBA" id="ARBA00022771"/>
    </source>
</evidence>
<dbReference type="FunFam" id="3.30.40.10:FF:000187">
    <property type="entry name" value="E3 ubiquitin-protein ligase ATL6"/>
    <property type="match status" value="1"/>
</dbReference>
<evidence type="ECO:0000256" key="11">
    <source>
        <dbReference type="ARBA" id="ARBA00022989"/>
    </source>
</evidence>
<name>A0ABD0UGY9_DENTH</name>
<evidence type="ECO:0000256" key="2">
    <source>
        <dbReference type="ARBA" id="ARBA00004167"/>
    </source>
</evidence>
<keyword evidence="7" id="KW-0479">Metal-binding</keyword>
<evidence type="ECO:0000256" key="15">
    <source>
        <dbReference type="SAM" id="Phobius"/>
    </source>
</evidence>
<dbReference type="SUPFAM" id="SSF57850">
    <property type="entry name" value="RING/U-box"/>
    <property type="match status" value="1"/>
</dbReference>
<evidence type="ECO:0000256" key="6">
    <source>
        <dbReference type="ARBA" id="ARBA00022692"/>
    </source>
</evidence>
<evidence type="ECO:0000256" key="3">
    <source>
        <dbReference type="ARBA" id="ARBA00004906"/>
    </source>
</evidence>
<dbReference type="EMBL" id="JANQDX010000014">
    <property type="protein sequence ID" value="KAL0911933.1"/>
    <property type="molecule type" value="Genomic_DNA"/>
</dbReference>
<evidence type="ECO:0000256" key="9">
    <source>
        <dbReference type="ARBA" id="ARBA00022786"/>
    </source>
</evidence>
<dbReference type="SMART" id="SM00184">
    <property type="entry name" value="RING"/>
    <property type="match status" value="1"/>
</dbReference>